<reference evidence="2 3" key="1">
    <citation type="submission" date="2019-10" db="EMBL/GenBank/DDBJ databases">
        <title>Genomic analysis of Raineyella sp. CBA3103.</title>
        <authorList>
            <person name="Roh S.W."/>
        </authorList>
    </citation>
    <scope>NUCLEOTIDE SEQUENCE [LARGE SCALE GENOMIC DNA]</scope>
    <source>
        <strain evidence="2 3">CBA3103</strain>
    </source>
</reference>
<dbReference type="RefSeq" id="WP_153571419.1">
    <property type="nucleotide sequence ID" value="NZ_CP045725.1"/>
</dbReference>
<dbReference type="AlphaFoldDB" id="A0A5Q2F7J2"/>
<evidence type="ECO:0000313" key="3">
    <source>
        <dbReference type="Proteomes" id="UP000386847"/>
    </source>
</evidence>
<feature type="transmembrane region" description="Helical" evidence="1">
    <location>
        <begin position="78"/>
        <end position="97"/>
    </location>
</feature>
<feature type="transmembrane region" description="Helical" evidence="1">
    <location>
        <begin position="7"/>
        <end position="28"/>
    </location>
</feature>
<dbReference type="EMBL" id="CP045725">
    <property type="protein sequence ID" value="QGF22892.1"/>
    <property type="molecule type" value="Genomic_DNA"/>
</dbReference>
<proteinExistence type="predicted"/>
<keyword evidence="1" id="KW-0472">Membrane</keyword>
<dbReference type="Proteomes" id="UP000386847">
    <property type="component" value="Chromosome"/>
</dbReference>
<keyword evidence="1" id="KW-0812">Transmembrane</keyword>
<keyword evidence="3" id="KW-1185">Reference proteome</keyword>
<name>A0A5Q2F7J2_9ACTN</name>
<evidence type="ECO:0000313" key="2">
    <source>
        <dbReference type="EMBL" id="QGF22892.1"/>
    </source>
</evidence>
<feature type="transmembrane region" description="Helical" evidence="1">
    <location>
        <begin position="103"/>
        <end position="123"/>
    </location>
</feature>
<keyword evidence="1" id="KW-1133">Transmembrane helix</keyword>
<feature type="transmembrane region" description="Helical" evidence="1">
    <location>
        <begin position="48"/>
        <end position="71"/>
    </location>
</feature>
<organism evidence="2 3">
    <name type="scientific">Raineyella fluvialis</name>
    <dbReference type="NCBI Taxonomy" id="2662261"/>
    <lineage>
        <taxon>Bacteria</taxon>
        <taxon>Bacillati</taxon>
        <taxon>Actinomycetota</taxon>
        <taxon>Actinomycetes</taxon>
        <taxon>Propionibacteriales</taxon>
        <taxon>Propionibacteriaceae</taxon>
        <taxon>Raineyella</taxon>
    </lineage>
</organism>
<sequence>MKNTLKYLSHLIALLVVFQAAVAVWSVAEEITAQSANPGATATPPLGAIMHGMVGMFVIPAAALILLVLALIARTGRLWAGLTLASAVLQVLLGIGGLSVTPYLGLLHGINAFVLVAMAELTARAAARAEAAEPHVARHQRHAQPVG</sequence>
<dbReference type="KEGG" id="rain:Rai3103_03540"/>
<accession>A0A5Q2F7J2</accession>
<gene>
    <name evidence="2" type="ORF">Rai3103_03540</name>
</gene>
<evidence type="ECO:0000256" key="1">
    <source>
        <dbReference type="SAM" id="Phobius"/>
    </source>
</evidence>
<protein>
    <submittedName>
        <fullName evidence="2">Uncharacterized protein</fullName>
    </submittedName>
</protein>